<organism evidence="2 3">
    <name type="scientific">Pteropus alecto</name>
    <name type="common">Black flying fox</name>
    <dbReference type="NCBI Taxonomy" id="9402"/>
    <lineage>
        <taxon>Eukaryota</taxon>
        <taxon>Metazoa</taxon>
        <taxon>Chordata</taxon>
        <taxon>Craniata</taxon>
        <taxon>Vertebrata</taxon>
        <taxon>Euteleostomi</taxon>
        <taxon>Mammalia</taxon>
        <taxon>Eutheria</taxon>
        <taxon>Laurasiatheria</taxon>
        <taxon>Chiroptera</taxon>
        <taxon>Yinpterochiroptera</taxon>
        <taxon>Pteropodoidea</taxon>
        <taxon>Pteropodidae</taxon>
        <taxon>Pteropodinae</taxon>
        <taxon>Pteropus</taxon>
    </lineage>
</organism>
<protein>
    <submittedName>
        <fullName evidence="2">MICAL-like protein 1</fullName>
    </submittedName>
</protein>
<feature type="signal peptide" evidence="1">
    <location>
        <begin position="1"/>
        <end position="21"/>
    </location>
</feature>
<dbReference type="InParanoid" id="L5KU99"/>
<evidence type="ECO:0000313" key="2">
    <source>
        <dbReference type="EMBL" id="ELK15034.1"/>
    </source>
</evidence>
<sequence>MWLMAGPWGALLAWCRRHCEGYCSVDIRDLSSFLGRPGLLRHPAPEPARPDNVFENNRLAFEEVKELDPNGMVSMSVPQVPLHHDLCVPVLQPLRQPWPSWCLTTQKGPGTLLPVTRSIYSSGTKRQVGVRVSSPPAVPRSRAATRPQQHLCRLPAACAAGAVLPGRGQAVLQALLSVSAVLQHPAPRGLQKWA</sequence>
<dbReference type="SUPFAM" id="SSF47576">
    <property type="entry name" value="Calponin-homology domain, CH-domain"/>
    <property type="match status" value="1"/>
</dbReference>
<dbReference type="EMBL" id="KB030553">
    <property type="protein sequence ID" value="ELK15034.1"/>
    <property type="molecule type" value="Genomic_DNA"/>
</dbReference>
<reference evidence="3" key="1">
    <citation type="journal article" date="2013" name="Science">
        <title>Comparative analysis of bat genomes provides insight into the evolution of flight and immunity.</title>
        <authorList>
            <person name="Zhang G."/>
            <person name="Cowled C."/>
            <person name="Shi Z."/>
            <person name="Huang Z."/>
            <person name="Bishop-Lilly K.A."/>
            <person name="Fang X."/>
            <person name="Wynne J.W."/>
            <person name="Xiong Z."/>
            <person name="Baker M.L."/>
            <person name="Zhao W."/>
            <person name="Tachedjian M."/>
            <person name="Zhu Y."/>
            <person name="Zhou P."/>
            <person name="Jiang X."/>
            <person name="Ng J."/>
            <person name="Yang L."/>
            <person name="Wu L."/>
            <person name="Xiao J."/>
            <person name="Feng Y."/>
            <person name="Chen Y."/>
            <person name="Sun X."/>
            <person name="Zhang Y."/>
            <person name="Marsh G.A."/>
            <person name="Crameri G."/>
            <person name="Broder C.C."/>
            <person name="Frey K.G."/>
            <person name="Wang L.F."/>
            <person name="Wang J."/>
        </authorList>
    </citation>
    <scope>NUCLEOTIDE SEQUENCE [LARGE SCALE GENOMIC DNA]</scope>
</reference>
<dbReference type="Proteomes" id="UP000010552">
    <property type="component" value="Unassembled WGS sequence"/>
</dbReference>
<feature type="chain" id="PRO_5003969459" evidence="1">
    <location>
        <begin position="22"/>
        <end position="194"/>
    </location>
</feature>
<gene>
    <name evidence="2" type="ORF">PAL_GLEAN10003840</name>
</gene>
<keyword evidence="1" id="KW-0732">Signal</keyword>
<keyword evidence="3" id="KW-1185">Reference proteome</keyword>
<evidence type="ECO:0000256" key="1">
    <source>
        <dbReference type="SAM" id="SignalP"/>
    </source>
</evidence>
<name>L5KU99_PTEAL</name>
<proteinExistence type="predicted"/>
<accession>L5KU99</accession>
<dbReference type="InterPro" id="IPR036872">
    <property type="entry name" value="CH_dom_sf"/>
</dbReference>
<dbReference type="STRING" id="9402.L5KU99"/>
<dbReference type="AlphaFoldDB" id="L5KU99"/>
<evidence type="ECO:0000313" key="3">
    <source>
        <dbReference type="Proteomes" id="UP000010552"/>
    </source>
</evidence>